<comment type="caution">
    <text evidence="2">The sequence shown here is derived from an EMBL/GenBank/DDBJ whole genome shotgun (WGS) entry which is preliminary data.</text>
</comment>
<dbReference type="GeneID" id="93507589"/>
<accession>A0ABW7TRP9</accession>
<evidence type="ECO:0000256" key="1">
    <source>
        <dbReference type="SAM" id="MobiDB-lite"/>
    </source>
</evidence>
<dbReference type="Proteomes" id="UP001611263">
    <property type="component" value="Unassembled WGS sequence"/>
</dbReference>
<reference evidence="2 3" key="1">
    <citation type="submission" date="2024-10" db="EMBL/GenBank/DDBJ databases">
        <title>The Natural Products Discovery Center: Release of the First 8490 Sequenced Strains for Exploring Actinobacteria Biosynthetic Diversity.</title>
        <authorList>
            <person name="Kalkreuter E."/>
            <person name="Kautsar S.A."/>
            <person name="Yang D."/>
            <person name="Bader C.D."/>
            <person name="Teijaro C.N."/>
            <person name="Fluegel L."/>
            <person name="Davis C.M."/>
            <person name="Simpson J.R."/>
            <person name="Lauterbach L."/>
            <person name="Steele A.D."/>
            <person name="Gui C."/>
            <person name="Meng S."/>
            <person name="Li G."/>
            <person name="Viehrig K."/>
            <person name="Ye F."/>
            <person name="Su P."/>
            <person name="Kiefer A.F."/>
            <person name="Nichols A."/>
            <person name="Cepeda A.J."/>
            <person name="Yan W."/>
            <person name="Fan B."/>
            <person name="Jiang Y."/>
            <person name="Adhikari A."/>
            <person name="Zheng C.-J."/>
            <person name="Schuster L."/>
            <person name="Cowan T.M."/>
            <person name="Smanski M.J."/>
            <person name="Chevrette M.G."/>
            <person name="De Carvalho L.P.S."/>
            <person name="Shen B."/>
        </authorList>
    </citation>
    <scope>NUCLEOTIDE SEQUENCE [LARGE SCALE GENOMIC DNA]</scope>
    <source>
        <strain evidence="2 3">NPDC020568</strain>
    </source>
</reference>
<keyword evidence="3" id="KW-1185">Reference proteome</keyword>
<evidence type="ECO:0000313" key="2">
    <source>
        <dbReference type="EMBL" id="MFI1463726.1"/>
    </source>
</evidence>
<sequence length="208" mass="23330">MVGRDLEATVLARELRYLTVQAFDSSIRAMWALTVKGNRYVLLAPESIPPVAALRRAQWRVVLFRRHLVPTLDEEVLACARLEDEGDLSRRWELAGDLAGPERRSGVVVHMPYRDKPGVVHSTQGNAAEPVELELARRDARCYAHCRGGHHHPAGQAEPKCADLRRGDPITYVPMLRFPSRIPVAFLTSRDPHSPRPHPSGIGYTPIR</sequence>
<proteinExistence type="predicted"/>
<evidence type="ECO:0000313" key="3">
    <source>
        <dbReference type="Proteomes" id="UP001611263"/>
    </source>
</evidence>
<protein>
    <submittedName>
        <fullName evidence="2">Uncharacterized protein</fullName>
    </submittedName>
</protein>
<dbReference type="RefSeq" id="WP_033246446.1">
    <property type="nucleotide sequence ID" value="NZ_JBIRUQ010000006.1"/>
</dbReference>
<dbReference type="EMBL" id="JBIRUQ010000006">
    <property type="protein sequence ID" value="MFI1463726.1"/>
    <property type="molecule type" value="Genomic_DNA"/>
</dbReference>
<organism evidence="2 3">
    <name type="scientific">Nocardia carnea</name>
    <dbReference type="NCBI Taxonomy" id="37328"/>
    <lineage>
        <taxon>Bacteria</taxon>
        <taxon>Bacillati</taxon>
        <taxon>Actinomycetota</taxon>
        <taxon>Actinomycetes</taxon>
        <taxon>Mycobacteriales</taxon>
        <taxon>Nocardiaceae</taxon>
        <taxon>Nocardia</taxon>
    </lineage>
</organism>
<feature type="region of interest" description="Disordered" evidence="1">
    <location>
        <begin position="187"/>
        <end position="208"/>
    </location>
</feature>
<name>A0ABW7TRP9_9NOCA</name>
<gene>
    <name evidence="2" type="ORF">ACH4WX_23650</name>
</gene>